<keyword evidence="1" id="KW-0812">Transmembrane</keyword>
<feature type="transmembrane region" description="Helical" evidence="1">
    <location>
        <begin position="61"/>
        <end position="80"/>
    </location>
</feature>
<dbReference type="Proteomes" id="UP000198832">
    <property type="component" value="Unassembled WGS sequence"/>
</dbReference>
<dbReference type="RefSeq" id="WP_091125547.1">
    <property type="nucleotide sequence ID" value="NZ_FOLB01000012.1"/>
</dbReference>
<dbReference type="OrthoDB" id="3820288at2"/>
<dbReference type="STRING" id="574651.SAMN04487968_11265"/>
<keyword evidence="1" id="KW-1133">Transmembrane helix</keyword>
<keyword evidence="1" id="KW-0472">Membrane</keyword>
<evidence type="ECO:0000256" key="1">
    <source>
        <dbReference type="SAM" id="Phobius"/>
    </source>
</evidence>
<proteinExistence type="predicted"/>
<feature type="transmembrane region" description="Helical" evidence="1">
    <location>
        <begin position="6"/>
        <end position="24"/>
    </location>
</feature>
<organism evidence="2 3">
    <name type="scientific">Nocardioides terrae</name>
    <dbReference type="NCBI Taxonomy" id="574651"/>
    <lineage>
        <taxon>Bacteria</taxon>
        <taxon>Bacillati</taxon>
        <taxon>Actinomycetota</taxon>
        <taxon>Actinomycetes</taxon>
        <taxon>Propionibacteriales</taxon>
        <taxon>Nocardioidaceae</taxon>
        <taxon>Nocardioides</taxon>
    </lineage>
</organism>
<dbReference type="EMBL" id="FOLB01000012">
    <property type="protein sequence ID" value="SFC83891.1"/>
    <property type="molecule type" value="Genomic_DNA"/>
</dbReference>
<keyword evidence="3" id="KW-1185">Reference proteome</keyword>
<sequence length="123" mass="12703">MSPLVVLGALGTLVSTITILPHVRHATRTKQPGGSPVAWVMGVTGSTIWLVYGVASGDLLVAAPGLVTIPCGALLAIWSLRGRRDAQVEQTVESVEPAPSFVPDEWLAAGYGSGDTLEMPAVA</sequence>
<dbReference type="Gene3D" id="1.20.1280.290">
    <property type="match status" value="1"/>
</dbReference>
<feature type="transmembrane region" description="Helical" evidence="1">
    <location>
        <begin position="36"/>
        <end position="55"/>
    </location>
</feature>
<accession>A0A1I1MEI9</accession>
<gene>
    <name evidence="2" type="ORF">SAMN04487968_11265</name>
</gene>
<evidence type="ECO:0000313" key="3">
    <source>
        <dbReference type="Proteomes" id="UP000198832"/>
    </source>
</evidence>
<reference evidence="2 3" key="1">
    <citation type="submission" date="2016-10" db="EMBL/GenBank/DDBJ databases">
        <authorList>
            <person name="de Groot N.N."/>
        </authorList>
    </citation>
    <scope>NUCLEOTIDE SEQUENCE [LARGE SCALE GENOMIC DNA]</scope>
    <source>
        <strain evidence="2 3">CGMCC 1.7056</strain>
    </source>
</reference>
<name>A0A1I1MEI9_9ACTN</name>
<dbReference type="AlphaFoldDB" id="A0A1I1MEI9"/>
<protein>
    <submittedName>
        <fullName evidence="2">Uncharacterized conserved protein, contains PQ loop repeat</fullName>
    </submittedName>
</protein>
<evidence type="ECO:0000313" key="2">
    <source>
        <dbReference type="EMBL" id="SFC83891.1"/>
    </source>
</evidence>